<comment type="similarity">
    <text evidence="1">Belongs to the peptidase C48 family.</text>
</comment>
<dbReference type="AlphaFoldDB" id="A0A1Y1W4Y1"/>
<dbReference type="EMBL" id="MCFD01000009">
    <property type="protein sequence ID" value="ORX68589.1"/>
    <property type="molecule type" value="Genomic_DNA"/>
</dbReference>
<dbReference type="STRING" id="61395.A0A1Y1W4Y1"/>
<dbReference type="GO" id="GO:0005737">
    <property type="term" value="C:cytoplasm"/>
    <property type="evidence" value="ECO:0007669"/>
    <property type="project" value="TreeGrafter"/>
</dbReference>
<evidence type="ECO:0000256" key="1">
    <source>
        <dbReference type="ARBA" id="ARBA00005234"/>
    </source>
</evidence>
<dbReference type="InterPro" id="IPR038765">
    <property type="entry name" value="Papain-like_cys_pep_sf"/>
</dbReference>
<evidence type="ECO:0000256" key="4">
    <source>
        <dbReference type="ARBA" id="ARBA00022786"/>
    </source>
</evidence>
<keyword evidence="4" id="KW-0833">Ubl conjugation pathway</keyword>
<gene>
    <name evidence="8" type="ORF">DL89DRAFT_180145</name>
</gene>
<protein>
    <recommendedName>
        <fullName evidence="7">Ubiquitin-like protease family profile domain-containing protein</fullName>
    </recommendedName>
</protein>
<dbReference type="Gene3D" id="1.10.418.20">
    <property type="match status" value="1"/>
</dbReference>
<dbReference type="PANTHER" id="PTHR46896:SF3">
    <property type="entry name" value="FI06413P-RELATED"/>
    <property type="match status" value="1"/>
</dbReference>
<dbReference type="GO" id="GO:0070139">
    <property type="term" value="F:SUMO-specific endopeptidase activity"/>
    <property type="evidence" value="ECO:0007669"/>
    <property type="project" value="TreeGrafter"/>
</dbReference>
<feature type="domain" description="Ubiquitin-like protease family profile" evidence="7">
    <location>
        <begin position="39"/>
        <end position="121"/>
    </location>
</feature>
<dbReference type="GO" id="GO:0016926">
    <property type="term" value="P:protein desumoylation"/>
    <property type="evidence" value="ECO:0007669"/>
    <property type="project" value="TreeGrafter"/>
</dbReference>
<dbReference type="Proteomes" id="UP000193922">
    <property type="component" value="Unassembled WGS sequence"/>
</dbReference>
<keyword evidence="3" id="KW-0645">Protease</keyword>
<keyword evidence="9" id="KW-1185">Reference proteome</keyword>
<keyword evidence="2" id="KW-0597">Phosphoprotein</keyword>
<dbReference type="InterPro" id="IPR003653">
    <property type="entry name" value="Peptidase_C48_C"/>
</dbReference>
<evidence type="ECO:0000259" key="7">
    <source>
        <dbReference type="Pfam" id="PF02902"/>
    </source>
</evidence>
<dbReference type="GO" id="GO:0006508">
    <property type="term" value="P:proteolysis"/>
    <property type="evidence" value="ECO:0007669"/>
    <property type="project" value="UniProtKB-KW"/>
</dbReference>
<organism evidence="8 9">
    <name type="scientific">Linderina pennispora</name>
    <dbReference type="NCBI Taxonomy" id="61395"/>
    <lineage>
        <taxon>Eukaryota</taxon>
        <taxon>Fungi</taxon>
        <taxon>Fungi incertae sedis</taxon>
        <taxon>Zoopagomycota</taxon>
        <taxon>Kickxellomycotina</taxon>
        <taxon>Kickxellomycetes</taxon>
        <taxon>Kickxellales</taxon>
        <taxon>Kickxellaceae</taxon>
        <taxon>Linderina</taxon>
    </lineage>
</organism>
<proteinExistence type="inferred from homology"/>
<dbReference type="GeneID" id="63800534"/>
<dbReference type="SUPFAM" id="SSF54001">
    <property type="entry name" value="Cysteine proteinases"/>
    <property type="match status" value="1"/>
</dbReference>
<evidence type="ECO:0000256" key="6">
    <source>
        <dbReference type="SAM" id="MobiDB-lite"/>
    </source>
</evidence>
<dbReference type="RefSeq" id="XP_040742371.1">
    <property type="nucleotide sequence ID" value="XM_040883886.1"/>
</dbReference>
<comment type="caution">
    <text evidence="8">The sequence shown here is derived from an EMBL/GenBank/DDBJ whole genome shotgun (WGS) entry which is preliminary data.</text>
</comment>
<feature type="region of interest" description="Disordered" evidence="6">
    <location>
        <begin position="178"/>
        <end position="210"/>
    </location>
</feature>
<evidence type="ECO:0000313" key="9">
    <source>
        <dbReference type="Proteomes" id="UP000193922"/>
    </source>
</evidence>
<evidence type="ECO:0000256" key="2">
    <source>
        <dbReference type="ARBA" id="ARBA00022553"/>
    </source>
</evidence>
<reference evidence="8 9" key="1">
    <citation type="submission" date="2016-07" db="EMBL/GenBank/DDBJ databases">
        <title>Pervasive Adenine N6-methylation of Active Genes in Fungi.</title>
        <authorList>
            <consortium name="DOE Joint Genome Institute"/>
            <person name="Mondo S.J."/>
            <person name="Dannebaum R.O."/>
            <person name="Kuo R.C."/>
            <person name="Labutti K."/>
            <person name="Haridas S."/>
            <person name="Kuo A."/>
            <person name="Salamov A."/>
            <person name="Ahrendt S.R."/>
            <person name="Lipzen A."/>
            <person name="Sullivan W."/>
            <person name="Andreopoulos W.B."/>
            <person name="Clum A."/>
            <person name="Lindquist E."/>
            <person name="Daum C."/>
            <person name="Ramamoorthy G.K."/>
            <person name="Gryganskyi A."/>
            <person name="Culley D."/>
            <person name="Magnuson J.K."/>
            <person name="James T.Y."/>
            <person name="O'Malley M.A."/>
            <person name="Stajich J.E."/>
            <person name="Spatafora J.W."/>
            <person name="Visel A."/>
            <person name="Grigoriev I.V."/>
        </authorList>
    </citation>
    <scope>NUCLEOTIDE SEQUENCE [LARGE SCALE GENOMIC DNA]</scope>
    <source>
        <strain evidence="8 9">ATCC 12442</strain>
    </source>
</reference>
<keyword evidence="5" id="KW-0378">Hydrolase</keyword>
<dbReference type="InterPro" id="IPR051947">
    <property type="entry name" value="Sentrin-specific_protease"/>
</dbReference>
<feature type="region of interest" description="Disordered" evidence="6">
    <location>
        <begin position="222"/>
        <end position="260"/>
    </location>
</feature>
<accession>A0A1Y1W4Y1</accession>
<dbReference type="GO" id="GO:0005634">
    <property type="term" value="C:nucleus"/>
    <property type="evidence" value="ECO:0007669"/>
    <property type="project" value="TreeGrafter"/>
</dbReference>
<evidence type="ECO:0000313" key="8">
    <source>
        <dbReference type="EMBL" id="ORX68589.1"/>
    </source>
</evidence>
<evidence type="ECO:0000256" key="5">
    <source>
        <dbReference type="ARBA" id="ARBA00022801"/>
    </source>
</evidence>
<dbReference type="PANTHER" id="PTHR46896">
    <property type="entry name" value="SENTRIN-SPECIFIC PROTEASE"/>
    <property type="match status" value="1"/>
</dbReference>
<sequence length="260" mass="27287">MDEASPRDGAAPEPVVIRFKNSEFKITAAKYKDPSKHPYILILDSLGSKHQTTFKLLREYINSEIESRSPPAAADSSDAAAEPAPERLRVTGRYAMVPLQTNMCDCGVFVLHYVEEFLRDPQTLLALAVNNVSLREWFAPGLMRQKRKGMLDLATDLARAYAEAKQCGENGGAAAGSTIGDLGTTPPLLAEPKQDGAMGTGDSDGSMATALGDAAAAGSAAVSADASAEKSARNGGPAPDDLRDATAAAAKIGAESDDFQ</sequence>
<dbReference type="Pfam" id="PF02902">
    <property type="entry name" value="Peptidase_C48"/>
    <property type="match status" value="1"/>
</dbReference>
<name>A0A1Y1W4Y1_9FUNG</name>
<dbReference type="OrthoDB" id="442460at2759"/>
<evidence type="ECO:0000256" key="3">
    <source>
        <dbReference type="ARBA" id="ARBA00022670"/>
    </source>
</evidence>